<dbReference type="HOGENOM" id="CLU_046025_1_0_1"/>
<protein>
    <recommendedName>
        <fullName evidence="3">DUF6534 domain-containing protein</fullName>
    </recommendedName>
</protein>
<accession>V2Y651</accession>
<dbReference type="Proteomes" id="UP000017559">
    <property type="component" value="Unassembled WGS sequence"/>
</dbReference>
<feature type="transmembrane region" description="Helical" evidence="2">
    <location>
        <begin position="111"/>
        <end position="131"/>
    </location>
</feature>
<comment type="caution">
    <text evidence="4">The sequence shown here is derived from an EMBL/GenBank/DDBJ whole genome shotgun (WGS) entry which is preliminary data.</text>
</comment>
<dbReference type="Pfam" id="PF20152">
    <property type="entry name" value="DUF6534"/>
    <property type="match status" value="1"/>
</dbReference>
<evidence type="ECO:0000256" key="1">
    <source>
        <dbReference type="SAM" id="MobiDB-lite"/>
    </source>
</evidence>
<dbReference type="OrthoDB" id="2971182at2759"/>
<feature type="transmembrane region" description="Helical" evidence="2">
    <location>
        <begin position="215"/>
        <end position="236"/>
    </location>
</feature>
<dbReference type="KEGG" id="mrr:Moror_11895"/>
<dbReference type="PANTHER" id="PTHR40465:SF1">
    <property type="entry name" value="DUF6534 DOMAIN-CONTAINING PROTEIN"/>
    <property type="match status" value="1"/>
</dbReference>
<dbReference type="PANTHER" id="PTHR40465">
    <property type="entry name" value="CHROMOSOME 1, WHOLE GENOME SHOTGUN SEQUENCE"/>
    <property type="match status" value="1"/>
</dbReference>
<feature type="transmembrane region" description="Helical" evidence="2">
    <location>
        <begin position="256"/>
        <end position="279"/>
    </location>
</feature>
<feature type="domain" description="DUF6534" evidence="3">
    <location>
        <begin position="263"/>
        <end position="349"/>
    </location>
</feature>
<feature type="transmembrane region" description="Helical" evidence="2">
    <location>
        <begin position="300"/>
        <end position="320"/>
    </location>
</feature>
<evidence type="ECO:0000313" key="5">
    <source>
        <dbReference type="Proteomes" id="UP000017559"/>
    </source>
</evidence>
<organism evidence="4 5">
    <name type="scientific">Moniliophthora roreri (strain MCA 2997)</name>
    <name type="common">Cocoa frosty pod rot fungus</name>
    <name type="synonym">Crinipellis roreri</name>
    <dbReference type="NCBI Taxonomy" id="1381753"/>
    <lineage>
        <taxon>Eukaryota</taxon>
        <taxon>Fungi</taxon>
        <taxon>Dikarya</taxon>
        <taxon>Basidiomycota</taxon>
        <taxon>Agaricomycotina</taxon>
        <taxon>Agaricomycetes</taxon>
        <taxon>Agaricomycetidae</taxon>
        <taxon>Agaricales</taxon>
        <taxon>Marasmiineae</taxon>
        <taxon>Marasmiaceae</taxon>
        <taxon>Moniliophthora</taxon>
    </lineage>
</organism>
<feature type="region of interest" description="Disordered" evidence="1">
    <location>
        <begin position="369"/>
        <end position="418"/>
    </location>
</feature>
<dbReference type="EMBL" id="AWSO01000835">
    <property type="protein sequence ID" value="ESK87119.1"/>
    <property type="molecule type" value="Genomic_DNA"/>
</dbReference>
<dbReference type="STRING" id="1381753.V2Y651"/>
<keyword evidence="2" id="KW-0472">Membrane</keyword>
<feature type="transmembrane region" description="Helical" evidence="2">
    <location>
        <begin position="137"/>
        <end position="156"/>
    </location>
</feature>
<evidence type="ECO:0000313" key="4">
    <source>
        <dbReference type="EMBL" id="ESK87119.1"/>
    </source>
</evidence>
<dbReference type="AlphaFoldDB" id="V2Y651"/>
<dbReference type="InterPro" id="IPR045339">
    <property type="entry name" value="DUF6534"/>
</dbReference>
<reference evidence="4 5" key="1">
    <citation type="journal article" date="2014" name="BMC Genomics">
        <title>Genome and secretome analysis of the hemibiotrophic fungal pathogen, Moniliophthora roreri, which causes frosty pod rot disease of cacao: mechanisms of the biotrophic and necrotrophic phases.</title>
        <authorList>
            <person name="Meinhardt L.W."/>
            <person name="Costa G.G.L."/>
            <person name="Thomazella D.P.T."/>
            <person name="Teixeira P.J.P.L."/>
            <person name="Carazzolle M.F."/>
            <person name="Schuster S.C."/>
            <person name="Carlson J.E."/>
            <person name="Guiltinan M.J."/>
            <person name="Mieczkowski P."/>
            <person name="Farmer A."/>
            <person name="Ramaraj T."/>
            <person name="Crozier J."/>
            <person name="Davis R.E."/>
            <person name="Shao J."/>
            <person name="Melnick R.L."/>
            <person name="Pereira G.A.G."/>
            <person name="Bailey B.A."/>
        </authorList>
    </citation>
    <scope>NUCLEOTIDE SEQUENCE [LARGE SCALE GENOMIC DNA]</scope>
    <source>
        <strain evidence="4 5">MCA 2997</strain>
    </source>
</reference>
<feature type="transmembrane region" description="Helical" evidence="2">
    <location>
        <begin position="189"/>
        <end position="208"/>
    </location>
</feature>
<keyword evidence="2" id="KW-1133">Transmembrane helix</keyword>
<proteinExistence type="predicted"/>
<name>V2Y651_MONRO</name>
<keyword evidence="5" id="KW-1185">Reference proteome</keyword>
<gene>
    <name evidence="4" type="ORF">Moror_11895</name>
</gene>
<sequence length="432" mass="48833">MELHLHINHSSLLAMELNEADISAVKLDPTNKIYETKAANEFVKRFVQFNVWSAISFAHQYIQKAVLFRTVCFQTLAFGSRSEQNFVPAGGLNVKIPFHVRLSNFPRFRKGLLVSIALYGVTMAQAWSYFNQNRDKWPLRMLVLSLIIMDLTASVLEVIPYRYLLIVHFGNLLAVESEISIRYTMESSIITVIIGFAVQIFFASRIYILKRLHQVVPAVIVLCAIGSLACGLMIGIQGVMQPNFSLMLERRTKLELGLYCGLAALCDIFATIALIWTFWVSKTGFRKTDTMLYKLLQFTVTRGILITLVQVSFFATFMAYDPVELKWTASFFCESKVYVITMLAILNSRPLPRDNNPAISVSIQNTQNSIMSEQDSERPTVTNDPERGYVARSLNSTSAEQEGDESLPKPLVTGSNDWWATPTSDMVVKRET</sequence>
<evidence type="ECO:0000259" key="3">
    <source>
        <dbReference type="Pfam" id="PF20152"/>
    </source>
</evidence>
<feature type="compositionally biased region" description="Polar residues" evidence="1">
    <location>
        <begin position="369"/>
        <end position="383"/>
    </location>
</feature>
<evidence type="ECO:0000256" key="2">
    <source>
        <dbReference type="SAM" id="Phobius"/>
    </source>
</evidence>
<keyword evidence="2" id="KW-0812">Transmembrane</keyword>